<sequence>MMMAADVQVARQGAAASVQMQDRKAATAQLQFFLAASCKTIGKLYRRLSVILLQFAGTFRTNIYFPDCILPYSRKILIRIAEHVFVILI</sequence>
<organism evidence="1 2">
    <name type="scientific">Advenella kashmirensis</name>
    <dbReference type="NCBI Taxonomy" id="310575"/>
    <lineage>
        <taxon>Bacteria</taxon>
        <taxon>Pseudomonadati</taxon>
        <taxon>Pseudomonadota</taxon>
        <taxon>Betaproteobacteria</taxon>
        <taxon>Burkholderiales</taxon>
        <taxon>Alcaligenaceae</taxon>
    </lineage>
</organism>
<proteinExistence type="predicted"/>
<comment type="caution">
    <text evidence="1">The sequence shown here is derived from an EMBL/GenBank/DDBJ whole genome shotgun (WGS) entry which is preliminary data.</text>
</comment>
<name>A0A356LDX4_9BURK</name>
<reference evidence="1 2" key="1">
    <citation type="journal article" date="2018" name="Nat. Biotechnol.">
        <title>A standardized bacterial taxonomy based on genome phylogeny substantially revises the tree of life.</title>
        <authorList>
            <person name="Parks D.H."/>
            <person name="Chuvochina M."/>
            <person name="Waite D.W."/>
            <person name="Rinke C."/>
            <person name="Skarshewski A."/>
            <person name="Chaumeil P.A."/>
            <person name="Hugenholtz P."/>
        </authorList>
    </citation>
    <scope>NUCLEOTIDE SEQUENCE [LARGE SCALE GENOMIC DNA]</scope>
    <source>
        <strain evidence="1">UBA10707</strain>
    </source>
</reference>
<evidence type="ECO:0000313" key="1">
    <source>
        <dbReference type="EMBL" id="HBP29114.1"/>
    </source>
</evidence>
<accession>A0A356LDX4</accession>
<dbReference type="EMBL" id="DOEK01000016">
    <property type="protein sequence ID" value="HBP29114.1"/>
    <property type="molecule type" value="Genomic_DNA"/>
</dbReference>
<gene>
    <name evidence="1" type="ORF">DD666_06840</name>
</gene>
<evidence type="ECO:0000313" key="2">
    <source>
        <dbReference type="Proteomes" id="UP000264036"/>
    </source>
</evidence>
<dbReference type="Proteomes" id="UP000264036">
    <property type="component" value="Unassembled WGS sequence"/>
</dbReference>
<dbReference type="AlphaFoldDB" id="A0A356LDX4"/>
<protein>
    <submittedName>
        <fullName evidence="1">Uncharacterized protein</fullName>
    </submittedName>
</protein>